<dbReference type="Pfam" id="PF14907">
    <property type="entry name" value="NTP_transf_5"/>
    <property type="match status" value="1"/>
</dbReference>
<organism evidence="1 2">
    <name type="scientific">Microbacterium thalassium</name>
    <dbReference type="NCBI Taxonomy" id="362649"/>
    <lineage>
        <taxon>Bacteria</taxon>
        <taxon>Bacillati</taxon>
        <taxon>Actinomycetota</taxon>
        <taxon>Actinomycetes</taxon>
        <taxon>Micrococcales</taxon>
        <taxon>Microbacteriaceae</taxon>
        <taxon>Microbacterium</taxon>
    </lineage>
</organism>
<evidence type="ECO:0000313" key="1">
    <source>
        <dbReference type="EMBL" id="MBB6389898.1"/>
    </source>
</evidence>
<dbReference type="AlphaFoldDB" id="A0A7X0KTC1"/>
<protein>
    <recommendedName>
        <fullName evidence="3">2-nitropropane dioxygenase</fullName>
    </recommendedName>
</protein>
<sequence>MGTVQSELTGESTAIPLTVRLHLGRAAIQIVADEIGADLLHIKGDAVETEFRPTGLAGTDVDVLVRPQSVGAVDAALRAHGWSVYSTFLFGSPFGHAQTYSHPVWGYVDIHRIFPGIRADPAAAFERMWRGRLEKSFGGVACPTPGRVEQALILVLNAARSGTSAARDLHRVWRSSSHEQQQAIRALARDLDAGTAFAAAIGELDDHRREPDYRLWKAVSQGGTRAEEWWGRLRAAPTARDAAAILVRSLQVNVEHLTHELGRTPTRTEIAREFFARPARGIRELVRRAVP</sequence>
<gene>
    <name evidence="1" type="ORF">HD594_000211</name>
</gene>
<reference evidence="1 2" key="1">
    <citation type="submission" date="2020-08" db="EMBL/GenBank/DDBJ databases">
        <title>Sequencing the genomes of 1000 actinobacteria strains.</title>
        <authorList>
            <person name="Klenk H.-P."/>
        </authorList>
    </citation>
    <scope>NUCLEOTIDE SEQUENCE [LARGE SCALE GENOMIC DNA]</scope>
    <source>
        <strain evidence="1 2">DSM 12511</strain>
    </source>
</reference>
<dbReference type="EMBL" id="JACHML010000001">
    <property type="protein sequence ID" value="MBB6389898.1"/>
    <property type="molecule type" value="Genomic_DNA"/>
</dbReference>
<dbReference type="RefSeq" id="WP_184749177.1">
    <property type="nucleotide sequence ID" value="NZ_BAAAJR010000008.1"/>
</dbReference>
<proteinExistence type="predicted"/>
<evidence type="ECO:0008006" key="3">
    <source>
        <dbReference type="Google" id="ProtNLM"/>
    </source>
</evidence>
<name>A0A7X0KTC1_9MICO</name>
<dbReference type="InterPro" id="IPR039498">
    <property type="entry name" value="NTP_transf_5"/>
</dbReference>
<dbReference type="Proteomes" id="UP000537775">
    <property type="component" value="Unassembled WGS sequence"/>
</dbReference>
<evidence type="ECO:0000313" key="2">
    <source>
        <dbReference type="Proteomes" id="UP000537775"/>
    </source>
</evidence>
<accession>A0A7X0KTC1</accession>
<keyword evidence="2" id="KW-1185">Reference proteome</keyword>
<comment type="caution">
    <text evidence="1">The sequence shown here is derived from an EMBL/GenBank/DDBJ whole genome shotgun (WGS) entry which is preliminary data.</text>
</comment>